<keyword evidence="9" id="KW-0325">Glycoprotein</keyword>
<dbReference type="SUPFAM" id="SSF53822">
    <property type="entry name" value="Periplasmic binding protein-like I"/>
    <property type="match status" value="1"/>
</dbReference>
<evidence type="ECO:0000259" key="12">
    <source>
        <dbReference type="PROSITE" id="PS50259"/>
    </source>
</evidence>
<evidence type="ECO:0000256" key="6">
    <source>
        <dbReference type="ARBA" id="ARBA00023040"/>
    </source>
</evidence>
<dbReference type="Pfam" id="PF00003">
    <property type="entry name" value="7tm_3"/>
    <property type="match status" value="1"/>
</dbReference>
<feature type="transmembrane region" description="Helical" evidence="11">
    <location>
        <begin position="662"/>
        <end position="685"/>
    </location>
</feature>
<feature type="transmembrane region" description="Helical" evidence="11">
    <location>
        <begin position="573"/>
        <end position="598"/>
    </location>
</feature>
<dbReference type="FunFam" id="2.10.50.30:FF:000004">
    <property type="entry name" value="Taste receptor type 1 member 3-like protein"/>
    <property type="match status" value="1"/>
</dbReference>
<evidence type="ECO:0000256" key="1">
    <source>
        <dbReference type="ARBA" id="ARBA00004651"/>
    </source>
</evidence>
<reference evidence="13" key="2">
    <citation type="submission" date="2025-09" db="UniProtKB">
        <authorList>
            <consortium name="Ensembl"/>
        </authorList>
    </citation>
    <scope>IDENTIFICATION</scope>
</reference>
<comment type="subcellular location">
    <subcellularLocation>
        <location evidence="1">Cell membrane</location>
        <topology evidence="1">Multi-pass membrane protein</topology>
    </subcellularLocation>
</comment>
<keyword evidence="6" id="KW-0297">G-protein coupled receptor</keyword>
<accession>A0A8D2IKF7</accession>
<evidence type="ECO:0000313" key="14">
    <source>
        <dbReference type="Proteomes" id="UP000694545"/>
    </source>
</evidence>
<keyword evidence="14" id="KW-1185">Reference proteome</keyword>
<dbReference type="Pfam" id="PF01094">
    <property type="entry name" value="ANF_receptor"/>
    <property type="match status" value="1"/>
</dbReference>
<dbReference type="PROSITE" id="PS00981">
    <property type="entry name" value="G_PROTEIN_RECEP_F3_3"/>
    <property type="match status" value="1"/>
</dbReference>
<evidence type="ECO:0000256" key="9">
    <source>
        <dbReference type="ARBA" id="ARBA00023180"/>
    </source>
</evidence>
<dbReference type="Ensembl" id="ENSVKKT00000000865.1">
    <property type="protein sequence ID" value="ENSVKKP00000000834.1"/>
    <property type="gene ID" value="ENSVKKG00000000712.1"/>
</dbReference>
<feature type="transmembrane region" description="Helical" evidence="11">
    <location>
        <begin position="697"/>
        <end position="717"/>
    </location>
</feature>
<evidence type="ECO:0000256" key="8">
    <source>
        <dbReference type="ARBA" id="ARBA00023170"/>
    </source>
</evidence>
<evidence type="ECO:0000256" key="5">
    <source>
        <dbReference type="ARBA" id="ARBA00022989"/>
    </source>
</evidence>
<dbReference type="PANTHER" id="PTHR24061">
    <property type="entry name" value="CALCIUM-SENSING RECEPTOR-RELATED"/>
    <property type="match status" value="1"/>
</dbReference>
<proteinExistence type="predicted"/>
<dbReference type="PANTHER" id="PTHR24061:SF599">
    <property type="entry name" value="G-PROTEIN COUPLED RECEPTORS FAMILY 3 PROFILE DOMAIN-CONTAINING PROTEIN"/>
    <property type="match status" value="1"/>
</dbReference>
<name>A0A8D2IKF7_VARKO</name>
<evidence type="ECO:0000256" key="2">
    <source>
        <dbReference type="ARBA" id="ARBA00022475"/>
    </source>
</evidence>
<dbReference type="Gene3D" id="2.10.50.30">
    <property type="entry name" value="GPCR, family 3, nine cysteines domain"/>
    <property type="match status" value="1"/>
</dbReference>
<dbReference type="InterPro" id="IPR028082">
    <property type="entry name" value="Peripla_BP_I"/>
</dbReference>
<evidence type="ECO:0000256" key="10">
    <source>
        <dbReference type="ARBA" id="ARBA00023224"/>
    </source>
</evidence>
<evidence type="ECO:0000256" key="7">
    <source>
        <dbReference type="ARBA" id="ARBA00023136"/>
    </source>
</evidence>
<dbReference type="PRINTS" id="PR00248">
    <property type="entry name" value="GPCRMGR"/>
</dbReference>
<keyword evidence="7 11" id="KW-0472">Membrane</keyword>
<evidence type="ECO:0000256" key="3">
    <source>
        <dbReference type="ARBA" id="ARBA00022692"/>
    </source>
</evidence>
<feature type="domain" description="G-protein coupled receptors family 3 profile" evidence="12">
    <location>
        <begin position="503"/>
        <end position="767"/>
    </location>
</feature>
<keyword evidence="4" id="KW-0732">Signal</keyword>
<dbReference type="InterPro" id="IPR000068">
    <property type="entry name" value="GPCR_3_Ca_sens_rcpt-rel"/>
</dbReference>
<evidence type="ECO:0000313" key="13">
    <source>
        <dbReference type="Ensembl" id="ENSVKKP00000000834.1"/>
    </source>
</evidence>
<sequence length="769" mass="86893">HLSKFLGRSARLLFQGINVPMIRSRDLYSQRPITYWHILSFLFAVQEVNQNSRLLPNITLGYNIYDNLYSARMTCDVMLDLLSTGQANIPNYYCGQWNKLLALIEGAESDISHDISTMSSIYKLPQVSYGFVSHTLHDKTHFPFISRMVPKEEHQYLGIVQLLLHFKWMWIGLIAPDTDNGERFLRTFTPVLIRNAICPAFSQRIPVLSTERAVFPFEIMHQWNKVNVSVYYGEIRSFFSTVLNLQRLASMYVKPIMGKVWITTALWDLMLTLSYQVLSSQHVNSFFSFLIRVNQRANYDDPETLFSGMHQFGREAFHCSHYKHLFSVKERTRCREKGTLEYLPEAIVGKILSLDGYSIYNLVQAVARALDAAHSSRPKRRVVEGGHELEQQRVQAWQVLLSDHGDPYAFLDPVVIKPDTVPWNLSTSVPLCTGSTSIPFLMLLVSLEKPLCCYTCSSCAEGTISSQEDAEHCTKCPEVQHPNRDQDQCIPKDITFLSYEEYLGIILASLALFLSLITSFVFAIFIKYLETPIVKANNRDLSYILLISLLLSFLTSFLFIGQPRQMTCLLRQMAFSIIFSLAVASVLAKTIMVVLAFLATKPGNRVRGWLGKSLANSIVISCCSIQVVICSIWLGTSPPFPDSDNHSQAGQIILQCNEGSVAMFYTGLGYMGFLAAVCFTVAFLARKLPGAFNEAKLITFSMLVFCSVWVSFIPTYLSTRGKYMVAVQVFSILASSTGLLGCIFLPKCYIILVRPDLNTKEHLTTKDSI</sequence>
<protein>
    <recommendedName>
        <fullName evidence="12">G-protein coupled receptors family 3 profile domain-containing protein</fullName>
    </recommendedName>
</protein>
<dbReference type="InterPro" id="IPR017979">
    <property type="entry name" value="GPCR_3_CS"/>
</dbReference>
<organism evidence="13 14">
    <name type="scientific">Varanus komodoensis</name>
    <name type="common">Komodo dragon</name>
    <dbReference type="NCBI Taxonomy" id="61221"/>
    <lineage>
        <taxon>Eukaryota</taxon>
        <taxon>Metazoa</taxon>
        <taxon>Chordata</taxon>
        <taxon>Craniata</taxon>
        <taxon>Vertebrata</taxon>
        <taxon>Euteleostomi</taxon>
        <taxon>Lepidosauria</taxon>
        <taxon>Squamata</taxon>
        <taxon>Bifurcata</taxon>
        <taxon>Unidentata</taxon>
        <taxon>Episquamata</taxon>
        <taxon>Toxicofera</taxon>
        <taxon>Anguimorpha</taxon>
        <taxon>Paleoanguimorpha</taxon>
        <taxon>Varanoidea</taxon>
        <taxon>Varanidae</taxon>
        <taxon>Varanus</taxon>
    </lineage>
</organism>
<dbReference type="InterPro" id="IPR017978">
    <property type="entry name" value="GPCR_3_C"/>
</dbReference>
<feature type="transmembrane region" description="Helical" evidence="11">
    <location>
        <begin position="502"/>
        <end position="529"/>
    </location>
</feature>
<dbReference type="Proteomes" id="UP000694545">
    <property type="component" value="Unplaced"/>
</dbReference>
<dbReference type="InterPro" id="IPR001828">
    <property type="entry name" value="ANF_lig-bd_rcpt"/>
</dbReference>
<dbReference type="GO" id="GO:0004930">
    <property type="term" value="F:G protein-coupled receptor activity"/>
    <property type="evidence" value="ECO:0007669"/>
    <property type="project" value="UniProtKB-KW"/>
</dbReference>
<feature type="transmembrane region" description="Helical" evidence="11">
    <location>
        <begin position="541"/>
        <end position="561"/>
    </location>
</feature>
<dbReference type="InterPro" id="IPR038550">
    <property type="entry name" value="GPCR_3_9-Cys_sf"/>
</dbReference>
<feature type="transmembrane region" description="Helical" evidence="11">
    <location>
        <begin position="723"/>
        <end position="745"/>
    </location>
</feature>
<evidence type="ECO:0000256" key="4">
    <source>
        <dbReference type="ARBA" id="ARBA00022729"/>
    </source>
</evidence>
<keyword evidence="5 11" id="KW-1133">Transmembrane helix</keyword>
<dbReference type="InterPro" id="IPR000337">
    <property type="entry name" value="GPCR_3"/>
</dbReference>
<keyword evidence="8" id="KW-0675">Receptor</keyword>
<evidence type="ECO:0000256" key="11">
    <source>
        <dbReference type="SAM" id="Phobius"/>
    </source>
</evidence>
<dbReference type="GO" id="GO:0005886">
    <property type="term" value="C:plasma membrane"/>
    <property type="evidence" value="ECO:0007669"/>
    <property type="project" value="UniProtKB-SubCell"/>
</dbReference>
<dbReference type="CDD" id="cd15283">
    <property type="entry name" value="7tmC_V2R_pheromone"/>
    <property type="match status" value="1"/>
</dbReference>
<keyword evidence="10" id="KW-0807">Transducer</keyword>
<dbReference type="InterPro" id="IPR004073">
    <property type="entry name" value="GPCR_3_vmron_rcpt_2"/>
</dbReference>
<dbReference type="AlphaFoldDB" id="A0A8D2IKF7"/>
<dbReference type="PRINTS" id="PR01535">
    <property type="entry name" value="VOMERONASL2R"/>
</dbReference>
<reference evidence="13" key="1">
    <citation type="submission" date="2025-08" db="UniProtKB">
        <authorList>
            <consortium name="Ensembl"/>
        </authorList>
    </citation>
    <scope>IDENTIFICATION</scope>
</reference>
<dbReference type="OMA" id="MEWPNER"/>
<feature type="transmembrane region" description="Helical" evidence="11">
    <location>
        <begin position="610"/>
        <end position="634"/>
    </location>
</feature>
<keyword evidence="3 11" id="KW-0812">Transmembrane</keyword>
<keyword evidence="2" id="KW-1003">Cell membrane</keyword>
<dbReference type="PROSITE" id="PS50259">
    <property type="entry name" value="G_PROTEIN_RECEP_F3_4"/>
    <property type="match status" value="1"/>
</dbReference>
<dbReference type="Gene3D" id="3.40.50.2300">
    <property type="match status" value="2"/>
</dbReference>